<organism evidence="2 3">
    <name type="scientific">Hominiventricola aquisgranensis</name>
    <dbReference type="NCBI Taxonomy" id="3133164"/>
    <lineage>
        <taxon>Bacteria</taxon>
        <taxon>Bacillati</taxon>
        <taxon>Bacillota</taxon>
        <taxon>Clostridia</taxon>
        <taxon>Lachnospirales</taxon>
        <taxon>Lachnospiraceae</taxon>
        <taxon>Hominiventricola</taxon>
    </lineage>
</organism>
<dbReference type="EMBL" id="JBBMFC010000002">
    <property type="protein sequence ID" value="MEQ2577432.1"/>
    <property type="molecule type" value="Genomic_DNA"/>
</dbReference>
<protein>
    <submittedName>
        <fullName evidence="2">DUF3656 domain-containing protein</fullName>
    </submittedName>
</protein>
<proteinExistence type="predicted"/>
<gene>
    <name evidence="2" type="ORF">WMO62_01090</name>
</gene>
<dbReference type="Pfam" id="PF01136">
    <property type="entry name" value="Peptidase_U32"/>
    <property type="match status" value="1"/>
</dbReference>
<accession>A0ABV1HWX5</accession>
<evidence type="ECO:0000313" key="2">
    <source>
        <dbReference type="EMBL" id="MEQ2577432.1"/>
    </source>
</evidence>
<dbReference type="RefSeq" id="WP_349143524.1">
    <property type="nucleotide sequence ID" value="NZ_JBBMFC010000002.1"/>
</dbReference>
<dbReference type="Pfam" id="PF12392">
    <property type="entry name" value="DUF3656"/>
    <property type="match status" value="1"/>
</dbReference>
<dbReference type="InterPro" id="IPR001539">
    <property type="entry name" value="Peptidase_U32"/>
</dbReference>
<dbReference type="Proteomes" id="UP001470288">
    <property type="component" value="Unassembled WGS sequence"/>
</dbReference>
<dbReference type="InterPro" id="IPR020988">
    <property type="entry name" value="Pept_U32_collagenase"/>
</dbReference>
<evidence type="ECO:0000313" key="3">
    <source>
        <dbReference type="Proteomes" id="UP001470288"/>
    </source>
</evidence>
<dbReference type="PANTHER" id="PTHR30217:SF10">
    <property type="entry name" value="23S RRNA 5-HYDROXYCYTIDINE C2501 SYNTHASE"/>
    <property type="match status" value="1"/>
</dbReference>
<sequence length="740" mass="84018">MEKKKLEILAPAGSFESLKAAVHAGADAVYMGGSRFGARAYAQNPEGDRLLEAIDYAHLYGVKLYLTVNTLLKDKELEGELYDYLKPCVEHGLDAVIVQDTGVMKCIQRWFPELDIHASTQMTLCGVGGVELLKEEGAHRAVLARELSLDEIHEIYEKTGMELECFVHGALCYCYSGQCLFSSLLGGRSGNRGRCAQPCRLAYTAADHGKNISGKEQDLLSPKDLCALDLIPQIAEAGVYSLKIEGRMKRPEYTAGVVRIYRKYVDQYLKHGRKGYKVAEADRKELLLLFNRDGFSTGYYEKHNGRDLMALYQAPASDSEKKAYEKKIAELHQMYVEQEKRIPVHGYFYGGADQPLQLTLTEDETGACVVVTGGCPQAAQNRPTDQEQVEKQLKKLGGTSFVWESLDVQIEDGLFIPVQELNNLRREGITELQKELLRIALEEKADRQGAGKGTDVTAKRGKKSHGFRELHISVETEKQLAEVLRWWDETGTQTEGIRPSLGAVYLDAESLEEDLERLVGQVHSAELKAYVVLPAIFRKITRARYEKKLSYWQNLRADGYVIRNLEEYEYVRDKEWAGDLILDHNVYTFNQESREYWRQKGVMKQTSPLELNGRELANLSDENSIQIVYGRYPMMTTAGCVRKTLNLCRHEPGVTELRDRKNVSFPVKNYCRDCYNVIYNSQPLYLFDRFSEVEALGAGVCRIMFTTETVQETRLVLNQWLTGEKRQSEFTRGHFARGVE</sequence>
<evidence type="ECO:0000259" key="1">
    <source>
        <dbReference type="Pfam" id="PF12392"/>
    </source>
</evidence>
<reference evidence="2 3" key="1">
    <citation type="submission" date="2024-03" db="EMBL/GenBank/DDBJ databases">
        <title>Human intestinal bacterial collection.</title>
        <authorList>
            <person name="Pauvert C."/>
            <person name="Hitch T.C.A."/>
            <person name="Clavel T."/>
        </authorList>
    </citation>
    <scope>NUCLEOTIDE SEQUENCE [LARGE SCALE GENOMIC DNA]</scope>
    <source>
        <strain evidence="2 3">CLA-AA-H78B</strain>
    </source>
</reference>
<feature type="domain" description="Peptidase U32 collagenase" evidence="1">
    <location>
        <begin position="330"/>
        <end position="436"/>
    </location>
</feature>
<comment type="caution">
    <text evidence="2">The sequence shown here is derived from an EMBL/GenBank/DDBJ whole genome shotgun (WGS) entry which is preliminary data.</text>
</comment>
<dbReference type="PANTHER" id="PTHR30217">
    <property type="entry name" value="PEPTIDASE U32 FAMILY"/>
    <property type="match status" value="1"/>
</dbReference>
<dbReference type="InterPro" id="IPR051454">
    <property type="entry name" value="RNA/ubiquinone_mod_enzymes"/>
</dbReference>
<name>A0ABV1HWX5_9FIRM</name>
<keyword evidence="3" id="KW-1185">Reference proteome</keyword>